<feature type="transmembrane region" description="Helical" evidence="1">
    <location>
        <begin position="65"/>
        <end position="85"/>
    </location>
</feature>
<keyword evidence="1" id="KW-1133">Transmembrane helix</keyword>
<protein>
    <submittedName>
        <fullName evidence="2">Uncharacterized protein</fullName>
    </submittedName>
</protein>
<dbReference type="KEGG" id="ngv:CDO52_04015"/>
<feature type="transmembrane region" description="Helical" evidence="1">
    <location>
        <begin position="155"/>
        <end position="173"/>
    </location>
</feature>
<evidence type="ECO:0000313" key="3">
    <source>
        <dbReference type="Proteomes" id="UP000215005"/>
    </source>
</evidence>
<sequence>MTPQRRTLITTATLIAATVVAVIAALAQGTLASLPGIAGLLTTVTIAPGLMYAVLTGITPSKAAFTVFILGWAVIALASVIGMSVESYTQAQMVYSSAEHGREPTASESGDFGWYSYEPLHAHLCVGGQHAVQYPDYASGSSNPLTWFLPYSADSTSTILGWLVGVTAAITYFRTQEQKPHPGSEKD</sequence>
<evidence type="ECO:0000313" key="2">
    <source>
        <dbReference type="EMBL" id="ASU82056.1"/>
    </source>
</evidence>
<reference evidence="2 3" key="1">
    <citation type="submission" date="2017-08" db="EMBL/GenBank/DDBJ databases">
        <title>The complete genome sequence of Nocardiopsis gilva YIM 90087.</title>
        <authorList>
            <person name="Yin M."/>
            <person name="Tang S."/>
        </authorList>
    </citation>
    <scope>NUCLEOTIDE SEQUENCE [LARGE SCALE GENOMIC DNA]</scope>
    <source>
        <strain evidence="2 3">YIM 90087</strain>
    </source>
</reference>
<accession>A0A223S1R1</accession>
<name>A0A223S1R1_9ACTN</name>
<organism evidence="2 3">
    <name type="scientific">Nocardiopsis gilva YIM 90087</name>
    <dbReference type="NCBI Taxonomy" id="1235441"/>
    <lineage>
        <taxon>Bacteria</taxon>
        <taxon>Bacillati</taxon>
        <taxon>Actinomycetota</taxon>
        <taxon>Actinomycetes</taxon>
        <taxon>Streptosporangiales</taxon>
        <taxon>Nocardiopsidaceae</taxon>
        <taxon>Nocardiopsis</taxon>
    </lineage>
</organism>
<dbReference type="Proteomes" id="UP000215005">
    <property type="component" value="Chromosome"/>
</dbReference>
<keyword evidence="1" id="KW-0812">Transmembrane</keyword>
<gene>
    <name evidence="2" type="ORF">CDO52_04015</name>
</gene>
<dbReference type="RefSeq" id="WP_094932211.1">
    <property type="nucleotide sequence ID" value="NZ_CP022753.1"/>
</dbReference>
<evidence type="ECO:0000256" key="1">
    <source>
        <dbReference type="SAM" id="Phobius"/>
    </source>
</evidence>
<keyword evidence="3" id="KW-1185">Reference proteome</keyword>
<proteinExistence type="predicted"/>
<dbReference type="AlphaFoldDB" id="A0A223S1R1"/>
<feature type="transmembrane region" description="Helical" evidence="1">
    <location>
        <begin position="37"/>
        <end position="58"/>
    </location>
</feature>
<dbReference type="EMBL" id="CP022753">
    <property type="protein sequence ID" value="ASU82056.1"/>
    <property type="molecule type" value="Genomic_DNA"/>
</dbReference>
<keyword evidence="1" id="KW-0472">Membrane</keyword>